<dbReference type="InterPro" id="IPR050707">
    <property type="entry name" value="HTH_MetabolicPath_Reg"/>
</dbReference>
<dbReference type="EMBL" id="QFPP01000176">
    <property type="protein sequence ID" value="PZQ73598.1"/>
    <property type="molecule type" value="Genomic_DNA"/>
</dbReference>
<keyword evidence="1" id="KW-0805">Transcription regulation</keyword>
<feature type="compositionally biased region" description="Basic residues" evidence="3">
    <location>
        <begin position="1"/>
        <end position="14"/>
    </location>
</feature>
<evidence type="ECO:0000313" key="5">
    <source>
        <dbReference type="EMBL" id="PZQ73598.1"/>
    </source>
</evidence>
<dbReference type="GO" id="GO:0045892">
    <property type="term" value="P:negative regulation of DNA-templated transcription"/>
    <property type="evidence" value="ECO:0007669"/>
    <property type="project" value="TreeGrafter"/>
</dbReference>
<evidence type="ECO:0000259" key="4">
    <source>
        <dbReference type="PROSITE" id="PS51078"/>
    </source>
</evidence>
<dbReference type="AlphaFoldDB" id="A0A2W5Q8L7"/>
<dbReference type="GO" id="GO:0003700">
    <property type="term" value="F:DNA-binding transcription factor activity"/>
    <property type="evidence" value="ECO:0007669"/>
    <property type="project" value="TreeGrafter"/>
</dbReference>
<sequence>MRRRCARPSRRRLAQPRPPCPNRARHDHAHHQDGPPRLYPASSASALLKSMVALGYLRYDKAARTYMPTMKIADLGGWVQSAIFGDGSVMRAMHALSERFGETVTLAVQSDLHAQYVYLIQSRLPIWYLPPIGTIRTLTASGSGLLMLAAKSDAQIRKVWKRIDFHRLDPARPTLDEVMDQVVVCRRQGWFFSKHRIEPGAGGISVLLEDPKFGRGYALGVHGPVDRLEAREAEIVAALQAAARAVDGH</sequence>
<dbReference type="GO" id="GO:0003677">
    <property type="term" value="F:DNA binding"/>
    <property type="evidence" value="ECO:0007669"/>
    <property type="project" value="TreeGrafter"/>
</dbReference>
<dbReference type="Gene3D" id="3.30.450.40">
    <property type="match status" value="1"/>
</dbReference>
<gene>
    <name evidence="5" type="ORF">DI563_14445</name>
</gene>
<comment type="caution">
    <text evidence="5">The sequence shown here is derived from an EMBL/GenBank/DDBJ whole genome shotgun (WGS) entry which is preliminary data.</text>
</comment>
<dbReference type="InterPro" id="IPR014757">
    <property type="entry name" value="Tscrpt_reg_IclR_C"/>
</dbReference>
<reference evidence="5 6" key="1">
    <citation type="submission" date="2017-08" db="EMBL/GenBank/DDBJ databases">
        <title>Infants hospitalized years apart are colonized by the same room-sourced microbial strains.</title>
        <authorList>
            <person name="Brooks B."/>
            <person name="Olm M.R."/>
            <person name="Firek B.A."/>
            <person name="Baker R."/>
            <person name="Thomas B.C."/>
            <person name="Morowitz M.J."/>
            <person name="Banfield J.F."/>
        </authorList>
    </citation>
    <scope>NUCLEOTIDE SEQUENCE [LARGE SCALE GENOMIC DNA]</scope>
    <source>
        <strain evidence="5">S2_005_003_R2_41</strain>
    </source>
</reference>
<dbReference type="InterPro" id="IPR029016">
    <property type="entry name" value="GAF-like_dom_sf"/>
</dbReference>
<organism evidence="5 6">
    <name type="scientific">Variovorax paradoxus</name>
    <dbReference type="NCBI Taxonomy" id="34073"/>
    <lineage>
        <taxon>Bacteria</taxon>
        <taxon>Pseudomonadati</taxon>
        <taxon>Pseudomonadota</taxon>
        <taxon>Betaproteobacteria</taxon>
        <taxon>Burkholderiales</taxon>
        <taxon>Comamonadaceae</taxon>
        <taxon>Variovorax</taxon>
    </lineage>
</organism>
<evidence type="ECO:0000313" key="6">
    <source>
        <dbReference type="Proteomes" id="UP000249135"/>
    </source>
</evidence>
<feature type="region of interest" description="Disordered" evidence="3">
    <location>
        <begin position="1"/>
        <end position="36"/>
    </location>
</feature>
<evidence type="ECO:0000256" key="1">
    <source>
        <dbReference type="ARBA" id="ARBA00023015"/>
    </source>
</evidence>
<name>A0A2W5Q8L7_VARPD</name>
<dbReference type="Proteomes" id="UP000249135">
    <property type="component" value="Unassembled WGS sequence"/>
</dbReference>
<evidence type="ECO:0000256" key="2">
    <source>
        <dbReference type="ARBA" id="ARBA00023163"/>
    </source>
</evidence>
<accession>A0A2W5Q8L7</accession>
<feature type="domain" description="IclR-ED" evidence="4">
    <location>
        <begin position="71"/>
        <end position="249"/>
    </location>
</feature>
<evidence type="ECO:0000256" key="3">
    <source>
        <dbReference type="SAM" id="MobiDB-lite"/>
    </source>
</evidence>
<proteinExistence type="predicted"/>
<dbReference type="PANTHER" id="PTHR30136">
    <property type="entry name" value="HELIX-TURN-HELIX TRANSCRIPTIONAL REGULATOR, ICLR FAMILY"/>
    <property type="match status" value="1"/>
</dbReference>
<dbReference type="Gene3D" id="1.10.10.10">
    <property type="entry name" value="Winged helix-like DNA-binding domain superfamily/Winged helix DNA-binding domain"/>
    <property type="match status" value="1"/>
</dbReference>
<protein>
    <submittedName>
        <fullName evidence="5">Transcriptional regulator</fullName>
    </submittedName>
</protein>
<dbReference type="Pfam" id="PF01614">
    <property type="entry name" value="IclR_C"/>
    <property type="match status" value="1"/>
</dbReference>
<keyword evidence="2" id="KW-0804">Transcription</keyword>
<dbReference type="PANTHER" id="PTHR30136:SF35">
    <property type="entry name" value="HTH-TYPE TRANSCRIPTIONAL REGULATOR RV1719"/>
    <property type="match status" value="1"/>
</dbReference>
<dbReference type="PROSITE" id="PS51078">
    <property type="entry name" value="ICLR_ED"/>
    <property type="match status" value="1"/>
</dbReference>
<dbReference type="InterPro" id="IPR036388">
    <property type="entry name" value="WH-like_DNA-bd_sf"/>
</dbReference>
<dbReference type="SUPFAM" id="SSF55781">
    <property type="entry name" value="GAF domain-like"/>
    <property type="match status" value="1"/>
</dbReference>